<dbReference type="InterPro" id="IPR004841">
    <property type="entry name" value="AA-permease/SLC12A_dom"/>
</dbReference>
<reference evidence="7 8" key="1">
    <citation type="submission" date="2023-06" db="EMBL/GenBank/DDBJ databases">
        <title>Roseiconus lacunae JC819 isolated from Gulf of Mannar region, Tamil Nadu.</title>
        <authorList>
            <person name="Pk S."/>
            <person name="Ch S."/>
            <person name="Ch V.R."/>
        </authorList>
    </citation>
    <scope>NUCLEOTIDE SEQUENCE [LARGE SCALE GENOMIC DNA]</scope>
    <source>
        <strain evidence="7 8">JC819</strain>
    </source>
</reference>
<dbReference type="Gene3D" id="1.20.1740.10">
    <property type="entry name" value="Amino acid/polyamine transporter I"/>
    <property type="match status" value="1"/>
</dbReference>
<name>A0ABT7PH42_9BACT</name>
<evidence type="ECO:0000313" key="7">
    <source>
        <dbReference type="EMBL" id="MDM4015805.1"/>
    </source>
</evidence>
<feature type="transmembrane region" description="Helical" evidence="5">
    <location>
        <begin position="236"/>
        <end position="260"/>
    </location>
</feature>
<comment type="subcellular location">
    <subcellularLocation>
        <location evidence="1">Membrane</location>
        <topology evidence="1">Multi-pass membrane protein</topology>
    </subcellularLocation>
</comment>
<keyword evidence="8" id="KW-1185">Reference proteome</keyword>
<keyword evidence="4 5" id="KW-0472">Membrane</keyword>
<feature type="transmembrane region" description="Helical" evidence="5">
    <location>
        <begin position="391"/>
        <end position="424"/>
    </location>
</feature>
<accession>A0ABT7PH42</accession>
<evidence type="ECO:0000256" key="4">
    <source>
        <dbReference type="ARBA" id="ARBA00023136"/>
    </source>
</evidence>
<keyword evidence="3 5" id="KW-1133">Transmembrane helix</keyword>
<dbReference type="PANTHER" id="PTHR42770:SF7">
    <property type="entry name" value="MEMBRANE PROTEIN"/>
    <property type="match status" value="1"/>
</dbReference>
<feature type="transmembrane region" description="Helical" evidence="5">
    <location>
        <begin position="47"/>
        <end position="69"/>
    </location>
</feature>
<evidence type="ECO:0000256" key="1">
    <source>
        <dbReference type="ARBA" id="ARBA00004141"/>
    </source>
</evidence>
<feature type="transmembrane region" description="Helical" evidence="5">
    <location>
        <begin position="280"/>
        <end position="309"/>
    </location>
</feature>
<dbReference type="EMBL" id="JASZZN010000006">
    <property type="protein sequence ID" value="MDM4015805.1"/>
    <property type="molecule type" value="Genomic_DNA"/>
</dbReference>
<evidence type="ECO:0000256" key="5">
    <source>
        <dbReference type="SAM" id="Phobius"/>
    </source>
</evidence>
<evidence type="ECO:0000256" key="2">
    <source>
        <dbReference type="ARBA" id="ARBA00022692"/>
    </source>
</evidence>
<gene>
    <name evidence="7" type="ORF">QTN89_10215</name>
</gene>
<dbReference type="Proteomes" id="UP001239462">
    <property type="component" value="Unassembled WGS sequence"/>
</dbReference>
<evidence type="ECO:0000313" key="8">
    <source>
        <dbReference type="Proteomes" id="UP001239462"/>
    </source>
</evidence>
<feature type="transmembrane region" description="Helical" evidence="5">
    <location>
        <begin position="129"/>
        <end position="148"/>
    </location>
</feature>
<dbReference type="PIRSF" id="PIRSF006060">
    <property type="entry name" value="AA_transporter"/>
    <property type="match status" value="1"/>
</dbReference>
<feature type="transmembrane region" description="Helical" evidence="5">
    <location>
        <begin position="90"/>
        <end position="117"/>
    </location>
</feature>
<dbReference type="RefSeq" id="WP_289163326.1">
    <property type="nucleotide sequence ID" value="NZ_JASZZN010000006.1"/>
</dbReference>
<feature type="transmembrane region" description="Helical" evidence="5">
    <location>
        <begin position="14"/>
        <end position="41"/>
    </location>
</feature>
<dbReference type="PANTHER" id="PTHR42770">
    <property type="entry name" value="AMINO ACID TRANSPORTER-RELATED"/>
    <property type="match status" value="1"/>
</dbReference>
<evidence type="ECO:0000259" key="6">
    <source>
        <dbReference type="Pfam" id="PF00324"/>
    </source>
</evidence>
<organism evidence="7 8">
    <name type="scientific">Roseiconus lacunae</name>
    <dbReference type="NCBI Taxonomy" id="2605694"/>
    <lineage>
        <taxon>Bacteria</taxon>
        <taxon>Pseudomonadati</taxon>
        <taxon>Planctomycetota</taxon>
        <taxon>Planctomycetia</taxon>
        <taxon>Pirellulales</taxon>
        <taxon>Pirellulaceae</taxon>
        <taxon>Roseiconus</taxon>
    </lineage>
</organism>
<dbReference type="Pfam" id="PF00324">
    <property type="entry name" value="AA_permease"/>
    <property type="match status" value="1"/>
</dbReference>
<feature type="transmembrane region" description="Helical" evidence="5">
    <location>
        <begin position="155"/>
        <end position="177"/>
    </location>
</feature>
<proteinExistence type="predicted"/>
<feature type="transmembrane region" description="Helical" evidence="5">
    <location>
        <begin position="197"/>
        <end position="215"/>
    </location>
</feature>
<comment type="caution">
    <text evidence="7">The sequence shown here is derived from an EMBL/GenBank/DDBJ whole genome shotgun (WGS) entry which is preliminary data.</text>
</comment>
<protein>
    <submittedName>
        <fullName evidence="7">APC family permease</fullName>
    </submittedName>
</protein>
<feature type="domain" description="Amino acid permease/ SLC12A" evidence="6">
    <location>
        <begin position="19"/>
        <end position="420"/>
    </location>
</feature>
<keyword evidence="2 5" id="KW-0812">Transmembrane</keyword>
<evidence type="ECO:0000256" key="3">
    <source>
        <dbReference type="ARBA" id="ARBA00022989"/>
    </source>
</evidence>
<feature type="transmembrane region" description="Helical" evidence="5">
    <location>
        <begin position="338"/>
        <end position="371"/>
    </location>
</feature>
<dbReference type="InterPro" id="IPR050367">
    <property type="entry name" value="APC_superfamily"/>
</dbReference>
<sequence>MGDRSPNNELRREVGVAGAILLGLGSIVGTGVFVSFGVAAGVTGPSVILAVALAAAVASFNGLSSAQLAANHPVSGGTYEYGYRWLNPTLGFLAGWMFLCAKAASAATAALGCSGYLLEFVGGQPKGGATLPAVLIVVVVTSLLCFGIRRSNQVNAVVVAVTLGALTVFVIAGVIHLSEEGLHHFTPFWRHNEDRSAPTLFLEAAALMFVAFTGYGRIATLSEEVHDPKRTIPRAIVATLFISAILYGSVSAIAVGVLGADRLVIAIESHVAPLQLAAGQFSSVTITAVIAFGAITAMLGVLLNLLLGLSRVVLAMGRRTDLPHGFSRVSAATHSPVAATIAVGLVVAAICLVGNVATTWSFSALTVLVYYALTNAAALRLSDEERFYPRWVSWLGLGSCLSLAFFISWIFWIYGAILLFAGLLSRQLSQRFSGKNDSSGTA</sequence>